<feature type="region of interest" description="Disordered" evidence="1">
    <location>
        <begin position="36"/>
        <end position="64"/>
    </location>
</feature>
<comment type="caution">
    <text evidence="2">The sequence shown here is derived from an EMBL/GenBank/DDBJ whole genome shotgun (WGS) entry which is preliminary data.</text>
</comment>
<evidence type="ECO:0000313" key="3">
    <source>
        <dbReference type="Proteomes" id="UP001341840"/>
    </source>
</evidence>
<sequence>MDWLGSSSANDTSIPKPSKYLFDRRLYLYGEFAADRSRPVPSPRRPLHSPPMWKDAAEKKGTLK</sequence>
<feature type="non-terminal residue" evidence="2">
    <location>
        <position position="64"/>
    </location>
</feature>
<dbReference type="Proteomes" id="UP001341840">
    <property type="component" value="Unassembled WGS sequence"/>
</dbReference>
<name>A0ABU6ZGZ4_9FABA</name>
<dbReference type="EMBL" id="JASCZI010272239">
    <property type="protein sequence ID" value="MED6221214.1"/>
    <property type="molecule type" value="Genomic_DNA"/>
</dbReference>
<feature type="compositionally biased region" description="Basic and acidic residues" evidence="1">
    <location>
        <begin position="55"/>
        <end position="64"/>
    </location>
</feature>
<protein>
    <submittedName>
        <fullName evidence="2">Uncharacterized protein</fullName>
    </submittedName>
</protein>
<organism evidence="2 3">
    <name type="scientific">Stylosanthes scabra</name>
    <dbReference type="NCBI Taxonomy" id="79078"/>
    <lineage>
        <taxon>Eukaryota</taxon>
        <taxon>Viridiplantae</taxon>
        <taxon>Streptophyta</taxon>
        <taxon>Embryophyta</taxon>
        <taxon>Tracheophyta</taxon>
        <taxon>Spermatophyta</taxon>
        <taxon>Magnoliopsida</taxon>
        <taxon>eudicotyledons</taxon>
        <taxon>Gunneridae</taxon>
        <taxon>Pentapetalae</taxon>
        <taxon>rosids</taxon>
        <taxon>fabids</taxon>
        <taxon>Fabales</taxon>
        <taxon>Fabaceae</taxon>
        <taxon>Papilionoideae</taxon>
        <taxon>50 kb inversion clade</taxon>
        <taxon>dalbergioids sensu lato</taxon>
        <taxon>Dalbergieae</taxon>
        <taxon>Pterocarpus clade</taxon>
        <taxon>Stylosanthes</taxon>
    </lineage>
</organism>
<proteinExistence type="predicted"/>
<evidence type="ECO:0000256" key="1">
    <source>
        <dbReference type="SAM" id="MobiDB-lite"/>
    </source>
</evidence>
<evidence type="ECO:0000313" key="2">
    <source>
        <dbReference type="EMBL" id="MED6221214.1"/>
    </source>
</evidence>
<accession>A0ABU6ZGZ4</accession>
<keyword evidence="3" id="KW-1185">Reference proteome</keyword>
<reference evidence="2 3" key="1">
    <citation type="journal article" date="2023" name="Plants (Basel)">
        <title>Bridging the Gap: Combining Genomics and Transcriptomics Approaches to Understand Stylosanthes scabra, an Orphan Legume from the Brazilian Caatinga.</title>
        <authorList>
            <person name="Ferreira-Neto J.R.C."/>
            <person name="da Silva M.D."/>
            <person name="Binneck E."/>
            <person name="de Melo N.F."/>
            <person name="da Silva R.H."/>
            <person name="de Melo A.L.T.M."/>
            <person name="Pandolfi V."/>
            <person name="Bustamante F.O."/>
            <person name="Brasileiro-Vidal A.C."/>
            <person name="Benko-Iseppon A.M."/>
        </authorList>
    </citation>
    <scope>NUCLEOTIDE SEQUENCE [LARGE SCALE GENOMIC DNA]</scope>
    <source>
        <tissue evidence="2">Leaves</tissue>
    </source>
</reference>
<gene>
    <name evidence="2" type="ORF">PIB30_052342</name>
</gene>